<comment type="subcellular location">
    <subcellularLocation>
        <location evidence="1 8">Cell outer membrane</location>
        <topology evidence="1 8">Multi-pass membrane protein</topology>
    </subcellularLocation>
</comment>
<organism evidence="13 14">
    <name type="scientific">Shewanella violacea (strain JCM 10179 / CIP 106290 / LMG 19151 / DSS12)</name>
    <dbReference type="NCBI Taxonomy" id="637905"/>
    <lineage>
        <taxon>Bacteria</taxon>
        <taxon>Pseudomonadati</taxon>
        <taxon>Pseudomonadota</taxon>
        <taxon>Gammaproteobacteria</taxon>
        <taxon>Alteromonadales</taxon>
        <taxon>Shewanellaceae</taxon>
        <taxon>Shewanella</taxon>
    </lineage>
</organism>
<feature type="signal peptide" evidence="10">
    <location>
        <begin position="1"/>
        <end position="29"/>
    </location>
</feature>
<evidence type="ECO:0000256" key="4">
    <source>
        <dbReference type="ARBA" id="ARBA00022692"/>
    </source>
</evidence>
<evidence type="ECO:0000256" key="2">
    <source>
        <dbReference type="ARBA" id="ARBA00022448"/>
    </source>
</evidence>
<dbReference type="EMBL" id="AP011177">
    <property type="protein sequence ID" value="BAJ00989.1"/>
    <property type="molecule type" value="Genomic_DNA"/>
</dbReference>
<keyword evidence="7 8" id="KW-0998">Cell outer membrane</keyword>
<dbReference type="PANTHER" id="PTHR40980:SF3">
    <property type="entry name" value="TONB-DEPENDENT RECEPTOR-LIKE BETA-BARREL DOMAIN-CONTAINING PROTEIN"/>
    <property type="match status" value="1"/>
</dbReference>
<keyword evidence="14" id="KW-1185">Reference proteome</keyword>
<dbReference type="Pfam" id="PF07715">
    <property type="entry name" value="Plug"/>
    <property type="match status" value="1"/>
</dbReference>
<evidence type="ECO:0000313" key="14">
    <source>
        <dbReference type="Proteomes" id="UP000002350"/>
    </source>
</evidence>
<sequence length="885" mass="96095">MRPSNFKKSVLATNIALLLGTAVSMSAVAAEADSAVTADDNIEKIEVRGIRASNKANLNAKRFSDAVVDAVTAEDIGKFPDGDVGESLARIPGVSVSRQFGQGQQVSIRGASAQLTRTLLNGHSVASTGWYDQQAIDRSFNYSMLPSEMVGGIEVYKSSQADLVEGGIGGTVIVKTRKPLDLDANSVFGSVKGTYGTVSEETSPEVSGLYSWKNEAESFGVLVSGAFSQTDYQRNGVETSRNWSGGMAPTTFQQERERTALNLALQYRPTDALEFGLSVMSLDLSANNANNQIIMFPGEDSCVQTNPSNGNCVLRNATNPGVSYAAGYPEFGAAYFQTWAREASMDSKTVDFDWSYEADSFTFSGRVGNTKSEGGARTALVGEYTNNFSDLVGTWDMTGDQAKFDIANKSYDSSILPGSIGIQTWALEDKPNSDEETYVNLDFDVPVDFGVITALKTGFRYADHSVKKQGFKGQLADDYVMTMRPASEYFPGTVSSGAGFTIPEANRDLILSDSLAATDHYTEKKDAYGTVDEENIALYLMADFSTDGIRGNVGLRYISTEASSDYYAFNSNGEYSDTISTNTASYNELLPSLNVVMDLAPDVILRTSAAQVISRPNYADMFSTTSLSNFDNTQPNTQVASTGNVALQPFKAFQADIGVEWYFSDDGMMSVAYFMKDVSSFISTRDANNQQIGLDIPLYQTSPELSPCGEDQADCWSVSQSTNVSGGSIEGVELQIQDAFDNGFGYSVNYTYADATSPGENYPDGNSVFSDSSKHTVNTVGFYENDSFSARLAYNWRSEYIMREAPGWYMNRKHEDFGTVDFSATWSATDYLDVTLEAVNILEEDSLQTGIYADGTAPQADLEAGFPAWSFEGEASYKLGLAFRF</sequence>
<proteinExistence type="inferred from homology"/>
<keyword evidence="6 8" id="KW-0472">Membrane</keyword>
<feature type="chain" id="PRO_5003068728" evidence="10">
    <location>
        <begin position="30"/>
        <end position="885"/>
    </location>
</feature>
<dbReference type="Gene3D" id="2.40.170.20">
    <property type="entry name" value="TonB-dependent receptor, beta-barrel domain"/>
    <property type="match status" value="1"/>
</dbReference>
<keyword evidence="5 9" id="KW-0798">TonB box</keyword>
<dbReference type="AlphaFoldDB" id="D4ZH40"/>
<dbReference type="CDD" id="cd01347">
    <property type="entry name" value="ligand_gated_channel"/>
    <property type="match status" value="1"/>
</dbReference>
<evidence type="ECO:0000256" key="9">
    <source>
        <dbReference type="RuleBase" id="RU003357"/>
    </source>
</evidence>
<dbReference type="Proteomes" id="UP000002350">
    <property type="component" value="Chromosome"/>
</dbReference>
<feature type="domain" description="TonB-dependent receptor plug" evidence="12">
    <location>
        <begin position="64"/>
        <end position="171"/>
    </location>
</feature>
<dbReference type="KEGG" id="svo:SVI_1018"/>
<keyword evidence="2 8" id="KW-0813">Transport</keyword>
<evidence type="ECO:0000259" key="11">
    <source>
        <dbReference type="Pfam" id="PF00593"/>
    </source>
</evidence>
<evidence type="ECO:0000256" key="10">
    <source>
        <dbReference type="SAM" id="SignalP"/>
    </source>
</evidence>
<dbReference type="OrthoDB" id="8727862at2"/>
<dbReference type="eggNOG" id="COG4771">
    <property type="taxonomic scope" value="Bacteria"/>
</dbReference>
<dbReference type="NCBIfam" id="TIGR01782">
    <property type="entry name" value="TonB-Xanth-Caul"/>
    <property type="match status" value="1"/>
</dbReference>
<dbReference type="InterPro" id="IPR037066">
    <property type="entry name" value="Plug_dom_sf"/>
</dbReference>
<dbReference type="InterPro" id="IPR010104">
    <property type="entry name" value="TonB_rcpt_bac"/>
</dbReference>
<dbReference type="GO" id="GO:0009279">
    <property type="term" value="C:cell outer membrane"/>
    <property type="evidence" value="ECO:0007669"/>
    <property type="project" value="UniProtKB-SubCell"/>
</dbReference>
<evidence type="ECO:0000313" key="13">
    <source>
        <dbReference type="EMBL" id="BAJ00989.1"/>
    </source>
</evidence>
<dbReference type="eggNOG" id="COG1629">
    <property type="taxonomic scope" value="Bacteria"/>
</dbReference>
<dbReference type="InterPro" id="IPR039426">
    <property type="entry name" value="TonB-dep_rcpt-like"/>
</dbReference>
<keyword evidence="10" id="KW-0732">Signal</keyword>
<evidence type="ECO:0000256" key="3">
    <source>
        <dbReference type="ARBA" id="ARBA00022452"/>
    </source>
</evidence>
<dbReference type="PANTHER" id="PTHR40980">
    <property type="entry name" value="PLUG DOMAIN-CONTAINING PROTEIN"/>
    <property type="match status" value="1"/>
</dbReference>
<feature type="domain" description="TonB-dependent receptor-like beta-barrel" evidence="11">
    <location>
        <begin position="384"/>
        <end position="841"/>
    </location>
</feature>
<evidence type="ECO:0000259" key="12">
    <source>
        <dbReference type="Pfam" id="PF07715"/>
    </source>
</evidence>
<evidence type="ECO:0000256" key="6">
    <source>
        <dbReference type="ARBA" id="ARBA00023136"/>
    </source>
</evidence>
<dbReference type="Gene3D" id="2.170.130.10">
    <property type="entry name" value="TonB-dependent receptor, plug domain"/>
    <property type="match status" value="1"/>
</dbReference>
<dbReference type="InterPro" id="IPR012910">
    <property type="entry name" value="Plug_dom"/>
</dbReference>
<dbReference type="RefSeq" id="WP_013050300.1">
    <property type="nucleotide sequence ID" value="NC_014012.1"/>
</dbReference>
<evidence type="ECO:0000256" key="5">
    <source>
        <dbReference type="ARBA" id="ARBA00023077"/>
    </source>
</evidence>
<keyword evidence="4 8" id="KW-0812">Transmembrane</keyword>
<comment type="similarity">
    <text evidence="8 9">Belongs to the TonB-dependent receptor family.</text>
</comment>
<protein>
    <submittedName>
        <fullName evidence="13">TonB-dependent receptor</fullName>
    </submittedName>
</protein>
<dbReference type="SUPFAM" id="SSF56935">
    <property type="entry name" value="Porins"/>
    <property type="match status" value="1"/>
</dbReference>
<dbReference type="STRING" id="637905.SVI_1018"/>
<keyword evidence="13" id="KW-0675">Receptor</keyword>
<accession>D4ZH40</accession>
<gene>
    <name evidence="13" type="ordered locus">SVI_1018</name>
</gene>
<dbReference type="HOGENOM" id="CLU_006935_2_0_6"/>
<keyword evidence="3 8" id="KW-1134">Transmembrane beta strand</keyword>
<reference evidence="14" key="1">
    <citation type="journal article" date="2010" name="Mol. Biosyst.">
        <title>Complete genome sequence and comparative analysis of Shewanella violacea, a psychrophilic and piezophilic bacterium from deep sea floor sediments.</title>
        <authorList>
            <person name="Aono E."/>
            <person name="Baba T."/>
            <person name="Ara T."/>
            <person name="Nishi T."/>
            <person name="Nakamichi T."/>
            <person name="Inamoto E."/>
            <person name="Toyonaga H."/>
            <person name="Hasegawa M."/>
            <person name="Takai Y."/>
            <person name="Okumura Y."/>
            <person name="Baba M."/>
            <person name="Tomita M."/>
            <person name="Kato C."/>
            <person name="Oshima T."/>
            <person name="Nakasone K."/>
            <person name="Mori H."/>
        </authorList>
    </citation>
    <scope>NUCLEOTIDE SEQUENCE [LARGE SCALE GENOMIC DNA]</scope>
    <source>
        <strain evidence="14">JCM 10179 / CIP 106290 / LMG 19151 / DSS12</strain>
    </source>
</reference>
<evidence type="ECO:0000256" key="8">
    <source>
        <dbReference type="PROSITE-ProRule" id="PRU01360"/>
    </source>
</evidence>
<evidence type="ECO:0000256" key="7">
    <source>
        <dbReference type="ARBA" id="ARBA00023237"/>
    </source>
</evidence>
<evidence type="ECO:0000256" key="1">
    <source>
        <dbReference type="ARBA" id="ARBA00004571"/>
    </source>
</evidence>
<dbReference type="InterPro" id="IPR036942">
    <property type="entry name" value="Beta-barrel_TonB_sf"/>
</dbReference>
<name>D4ZH40_SHEVD</name>
<dbReference type="PROSITE" id="PS52016">
    <property type="entry name" value="TONB_DEPENDENT_REC_3"/>
    <property type="match status" value="1"/>
</dbReference>
<dbReference type="InterPro" id="IPR000531">
    <property type="entry name" value="Beta-barrel_TonB"/>
</dbReference>
<dbReference type="Pfam" id="PF00593">
    <property type="entry name" value="TonB_dep_Rec_b-barrel"/>
    <property type="match status" value="1"/>
</dbReference>